<sequence>MSQEEDVKAIVALIKLKRNNWQISHRAKNYSAAVTLGMDLDGILDNIYQKITWRDYVNGPMADNHHPRIPGDVWLFGLDIENIECYLKFQIKGGNIIFWISTHPAEYSLEYPFK</sequence>
<evidence type="ECO:0000313" key="1">
    <source>
        <dbReference type="EMBL" id="KPN43596.1"/>
    </source>
</evidence>
<dbReference type="AlphaFoldDB" id="A0A837P9C6"/>
<dbReference type="Proteomes" id="UP000050511">
    <property type="component" value="Unassembled WGS sequence"/>
</dbReference>
<organism evidence="1 2">
    <name type="scientific">Lactiplantibacillus plantarum WJL</name>
    <dbReference type="NCBI Taxonomy" id="1350466"/>
    <lineage>
        <taxon>Bacteria</taxon>
        <taxon>Bacillati</taxon>
        <taxon>Bacillota</taxon>
        <taxon>Bacilli</taxon>
        <taxon>Lactobacillales</taxon>
        <taxon>Lactobacillaceae</taxon>
        <taxon>Lactiplantibacillus</taxon>
    </lineage>
</organism>
<protein>
    <recommendedName>
        <fullName evidence="3">Type II toxin-antitoxin system MqsR family toxin</fullName>
    </recommendedName>
</protein>
<accession>A0A837P9C6</accession>
<evidence type="ECO:0000313" key="2">
    <source>
        <dbReference type="Proteomes" id="UP000050511"/>
    </source>
</evidence>
<proteinExistence type="predicted"/>
<name>A0A837P9C6_LACPN</name>
<comment type="caution">
    <text evidence="1">The sequence shown here is derived from an EMBL/GenBank/DDBJ whole genome shotgun (WGS) entry which is preliminary data.</text>
</comment>
<evidence type="ECO:0008006" key="3">
    <source>
        <dbReference type="Google" id="ProtNLM"/>
    </source>
</evidence>
<reference evidence="1 2" key="1">
    <citation type="submission" date="2015-10" db="EMBL/GenBank/DDBJ databases">
        <title>Resequencing of Lactobacillus plantarum WJL strain genome.</title>
        <authorList>
            <person name="Martino M.E."/>
        </authorList>
    </citation>
    <scope>NUCLEOTIDE SEQUENCE [LARGE SCALE GENOMIC DNA]</scope>
    <source>
        <strain evidence="1 2">WJL</strain>
    </source>
</reference>
<dbReference type="RefSeq" id="WP_003641888.1">
    <property type="nucleotide sequence ID" value="NZ_AUTE01000007.1"/>
</dbReference>
<dbReference type="EMBL" id="LKLZ01000003">
    <property type="protein sequence ID" value="KPN43596.1"/>
    <property type="molecule type" value="Genomic_DNA"/>
</dbReference>
<gene>
    <name evidence="1" type="ORF">WJL_0669</name>
</gene>